<proteinExistence type="predicted"/>
<dbReference type="Proteomes" id="UP001234178">
    <property type="component" value="Unassembled WGS sequence"/>
</dbReference>
<accession>A0ABQ9YVT1</accession>
<protein>
    <submittedName>
        <fullName evidence="1">Uncharacterized protein</fullName>
    </submittedName>
</protein>
<comment type="caution">
    <text evidence="1">The sequence shown here is derived from an EMBL/GenBank/DDBJ whole genome shotgun (WGS) entry which is preliminary data.</text>
</comment>
<sequence>MYRENQSTIAVSHVQQFEVKTMNDLAGSYRLPFIFTADGDWRVAEFCVILRVWQIAITS</sequence>
<evidence type="ECO:0000313" key="1">
    <source>
        <dbReference type="EMBL" id="KAK4004763.1"/>
    </source>
</evidence>
<keyword evidence="2" id="KW-1185">Reference proteome</keyword>
<gene>
    <name evidence="1" type="ORF">OUZ56_006486</name>
</gene>
<reference evidence="1 2" key="1">
    <citation type="journal article" date="2023" name="Nucleic Acids Res.">
        <title>The hologenome of Daphnia magna reveals possible DNA methylation and microbiome-mediated evolution of the host genome.</title>
        <authorList>
            <person name="Chaturvedi A."/>
            <person name="Li X."/>
            <person name="Dhandapani V."/>
            <person name="Marshall H."/>
            <person name="Kissane S."/>
            <person name="Cuenca-Cambronero M."/>
            <person name="Asole G."/>
            <person name="Calvet F."/>
            <person name="Ruiz-Romero M."/>
            <person name="Marangio P."/>
            <person name="Guigo R."/>
            <person name="Rago D."/>
            <person name="Mirbahai L."/>
            <person name="Eastwood N."/>
            <person name="Colbourne J.K."/>
            <person name="Zhou J."/>
            <person name="Mallon E."/>
            <person name="Orsini L."/>
        </authorList>
    </citation>
    <scope>NUCLEOTIDE SEQUENCE [LARGE SCALE GENOMIC DNA]</scope>
    <source>
        <strain evidence="1">LRV0_1</strain>
    </source>
</reference>
<name>A0ABQ9YVT1_9CRUS</name>
<organism evidence="1 2">
    <name type="scientific">Daphnia magna</name>
    <dbReference type="NCBI Taxonomy" id="35525"/>
    <lineage>
        <taxon>Eukaryota</taxon>
        <taxon>Metazoa</taxon>
        <taxon>Ecdysozoa</taxon>
        <taxon>Arthropoda</taxon>
        <taxon>Crustacea</taxon>
        <taxon>Branchiopoda</taxon>
        <taxon>Diplostraca</taxon>
        <taxon>Cladocera</taxon>
        <taxon>Anomopoda</taxon>
        <taxon>Daphniidae</taxon>
        <taxon>Daphnia</taxon>
    </lineage>
</organism>
<dbReference type="EMBL" id="JAOYFB010000001">
    <property type="protein sequence ID" value="KAK4004763.1"/>
    <property type="molecule type" value="Genomic_DNA"/>
</dbReference>
<evidence type="ECO:0000313" key="2">
    <source>
        <dbReference type="Proteomes" id="UP001234178"/>
    </source>
</evidence>